<dbReference type="PANTHER" id="PTHR24559">
    <property type="entry name" value="TRANSPOSON TY3-I GAG-POL POLYPROTEIN"/>
    <property type="match status" value="1"/>
</dbReference>
<dbReference type="SUPFAM" id="SSF56672">
    <property type="entry name" value="DNA/RNA polymerases"/>
    <property type="match status" value="1"/>
</dbReference>
<dbReference type="Proteomes" id="UP000075243">
    <property type="component" value="Chromosome 3"/>
</dbReference>
<name>A0A151TWX2_CAJCA</name>
<gene>
    <name evidence="1" type="ORF">KK1_010713</name>
</gene>
<organism evidence="1 2">
    <name type="scientific">Cajanus cajan</name>
    <name type="common">Pigeon pea</name>
    <name type="synonym">Cajanus indicus</name>
    <dbReference type="NCBI Taxonomy" id="3821"/>
    <lineage>
        <taxon>Eukaryota</taxon>
        <taxon>Viridiplantae</taxon>
        <taxon>Streptophyta</taxon>
        <taxon>Embryophyta</taxon>
        <taxon>Tracheophyta</taxon>
        <taxon>Spermatophyta</taxon>
        <taxon>Magnoliopsida</taxon>
        <taxon>eudicotyledons</taxon>
        <taxon>Gunneridae</taxon>
        <taxon>Pentapetalae</taxon>
        <taxon>rosids</taxon>
        <taxon>fabids</taxon>
        <taxon>Fabales</taxon>
        <taxon>Fabaceae</taxon>
        <taxon>Papilionoideae</taxon>
        <taxon>50 kb inversion clade</taxon>
        <taxon>NPAAA clade</taxon>
        <taxon>indigoferoid/millettioid clade</taxon>
        <taxon>Phaseoleae</taxon>
        <taxon>Cajanus</taxon>
    </lineage>
</organism>
<sequence length="58" mass="6828">MFTIPDKFPIIVIDDLLDKLGATTVFFKLDLKSGYQQIQMRKEDIYKIAYKTRGILHH</sequence>
<dbReference type="InterPro" id="IPR043502">
    <property type="entry name" value="DNA/RNA_pol_sf"/>
</dbReference>
<keyword evidence="2" id="KW-1185">Reference proteome</keyword>
<dbReference type="InterPro" id="IPR043128">
    <property type="entry name" value="Rev_trsase/Diguanyl_cyclase"/>
</dbReference>
<accession>A0A151TWX2</accession>
<dbReference type="AlphaFoldDB" id="A0A151TWX2"/>
<proteinExistence type="predicted"/>
<dbReference type="EMBL" id="CM003605">
    <property type="protein sequence ID" value="KYP71454.1"/>
    <property type="molecule type" value="Genomic_DNA"/>
</dbReference>
<evidence type="ECO:0000313" key="2">
    <source>
        <dbReference type="Proteomes" id="UP000075243"/>
    </source>
</evidence>
<dbReference type="PANTHER" id="PTHR24559:SF450">
    <property type="entry name" value="RNA-DIRECTED DNA POLYMERASE HOMOLOG"/>
    <property type="match status" value="1"/>
</dbReference>
<dbReference type="Gene3D" id="3.10.10.10">
    <property type="entry name" value="HIV Type 1 Reverse Transcriptase, subunit A, domain 1"/>
    <property type="match status" value="1"/>
</dbReference>
<protein>
    <submittedName>
        <fullName evidence="1">Transposon Ty3-I Gag-Pol polyprotein</fullName>
    </submittedName>
</protein>
<dbReference type="Gene3D" id="3.30.70.270">
    <property type="match status" value="1"/>
</dbReference>
<evidence type="ECO:0000313" key="1">
    <source>
        <dbReference type="EMBL" id="KYP71454.1"/>
    </source>
</evidence>
<dbReference type="Gramene" id="C.cajan_10413.t">
    <property type="protein sequence ID" value="C.cajan_10413.t.cds1"/>
    <property type="gene ID" value="C.cajan_10413"/>
</dbReference>
<reference evidence="1 2" key="1">
    <citation type="journal article" date="2012" name="Nat. Biotechnol.">
        <title>Draft genome sequence of pigeonpea (Cajanus cajan), an orphan legume crop of resource-poor farmers.</title>
        <authorList>
            <person name="Varshney R.K."/>
            <person name="Chen W."/>
            <person name="Li Y."/>
            <person name="Bharti A.K."/>
            <person name="Saxena R.K."/>
            <person name="Schlueter J.A."/>
            <person name="Donoghue M.T."/>
            <person name="Azam S."/>
            <person name="Fan G."/>
            <person name="Whaley A.M."/>
            <person name="Farmer A.D."/>
            <person name="Sheridan J."/>
            <person name="Iwata A."/>
            <person name="Tuteja R."/>
            <person name="Penmetsa R.V."/>
            <person name="Wu W."/>
            <person name="Upadhyaya H.D."/>
            <person name="Yang S.P."/>
            <person name="Shah T."/>
            <person name="Saxena K.B."/>
            <person name="Michael T."/>
            <person name="McCombie W.R."/>
            <person name="Yang B."/>
            <person name="Zhang G."/>
            <person name="Yang H."/>
            <person name="Wang J."/>
            <person name="Spillane C."/>
            <person name="Cook D.R."/>
            <person name="May G.D."/>
            <person name="Xu X."/>
            <person name="Jackson S.A."/>
        </authorList>
    </citation>
    <scope>NUCLEOTIDE SEQUENCE [LARGE SCALE GENOMIC DNA]</scope>
    <source>
        <strain evidence="2">cv. Asha</strain>
    </source>
</reference>
<dbReference type="InterPro" id="IPR053134">
    <property type="entry name" value="RNA-dir_DNA_polymerase"/>
</dbReference>